<keyword evidence="10 11" id="KW-0472">Membrane</keyword>
<dbReference type="RefSeq" id="WP_249772312.1">
    <property type="nucleotide sequence ID" value="NZ_CP097332.1"/>
</dbReference>
<dbReference type="InterPro" id="IPR004358">
    <property type="entry name" value="Sig_transdc_His_kin-like_C"/>
</dbReference>
<dbReference type="GO" id="GO:0005524">
    <property type="term" value="F:ATP binding"/>
    <property type="evidence" value="ECO:0007669"/>
    <property type="project" value="UniProtKB-KW"/>
</dbReference>
<dbReference type="PROSITE" id="PS50885">
    <property type="entry name" value="HAMP"/>
    <property type="match status" value="1"/>
</dbReference>
<keyword evidence="5" id="KW-0808">Transferase</keyword>
<comment type="subcellular location">
    <subcellularLocation>
        <location evidence="2">Cell membrane</location>
    </subcellularLocation>
</comment>
<keyword evidence="9" id="KW-0902">Two-component regulatory system</keyword>
<evidence type="ECO:0000256" key="2">
    <source>
        <dbReference type="ARBA" id="ARBA00004236"/>
    </source>
</evidence>
<evidence type="ECO:0000256" key="11">
    <source>
        <dbReference type="SAM" id="Phobius"/>
    </source>
</evidence>
<feature type="transmembrane region" description="Helical" evidence="11">
    <location>
        <begin position="20"/>
        <end position="41"/>
    </location>
</feature>
<dbReference type="InterPro" id="IPR050428">
    <property type="entry name" value="TCS_sensor_his_kinase"/>
</dbReference>
<evidence type="ECO:0000313" key="14">
    <source>
        <dbReference type="EMBL" id="UQX88633.1"/>
    </source>
</evidence>
<dbReference type="SMART" id="SM00387">
    <property type="entry name" value="HATPase_c"/>
    <property type="match status" value="1"/>
</dbReference>
<keyword evidence="4" id="KW-0597">Phosphoprotein</keyword>
<dbReference type="SMART" id="SM00388">
    <property type="entry name" value="HisKA"/>
    <property type="match status" value="1"/>
</dbReference>
<evidence type="ECO:0000256" key="8">
    <source>
        <dbReference type="ARBA" id="ARBA00022989"/>
    </source>
</evidence>
<dbReference type="PROSITE" id="PS50109">
    <property type="entry name" value="HIS_KIN"/>
    <property type="match status" value="1"/>
</dbReference>
<evidence type="ECO:0000256" key="5">
    <source>
        <dbReference type="ARBA" id="ARBA00022679"/>
    </source>
</evidence>
<dbReference type="EMBL" id="CP097332">
    <property type="protein sequence ID" value="UQX88633.1"/>
    <property type="molecule type" value="Genomic_DNA"/>
</dbReference>
<dbReference type="InterPro" id="IPR003660">
    <property type="entry name" value="HAMP_dom"/>
</dbReference>
<dbReference type="CDD" id="cd00082">
    <property type="entry name" value="HisKA"/>
    <property type="match status" value="1"/>
</dbReference>
<sequence length="461" mass="49735">MAPDPIGWWRRRSLRARITVVATSLFTITLVLAGFALLFTVGKSLLNTLDASAERTGREVAVLVQQNKLPQQLIAGSGGVSLVQVVDGQNRVVAFSAAADGAKSILRDNELTKARLGNPINVDGARANSDQPIRVVGVRADLPGGQRTVLVATDLGRVLESSRLLQRYLLFLTPLAVIMMAGLTWWIVGLTLRPVAALQRGAAQLSATGLSRSRLPVPTAEDEIYSLATTLNDMLDRLDVANSKQRRFVGDAAHELRSPIASLRLQLEVAGRLGESQELRELTSDALIDVERLSNLIDDLLALARSDERGAMTHRAPVRLDELTRVIVAGYADARVPVTLGELAPVTVIGDRDGLYRVMVNLIDNAVRYARTSVQLSLAPGTGADSGWAQWCIADDGPGVPANKRERVFDRFYRLDTARSRAEGGTGLGLAIVREIITAHAGTITLHDNDPGLLVRITLPV</sequence>
<evidence type="ECO:0000256" key="1">
    <source>
        <dbReference type="ARBA" id="ARBA00000085"/>
    </source>
</evidence>
<keyword evidence="6 11" id="KW-0812">Transmembrane</keyword>
<dbReference type="PRINTS" id="PR00344">
    <property type="entry name" value="BCTRLSENSOR"/>
</dbReference>
<keyword evidence="8 11" id="KW-1133">Transmembrane helix</keyword>
<dbReference type="SUPFAM" id="SSF55874">
    <property type="entry name" value="ATPase domain of HSP90 chaperone/DNA topoisomerase II/histidine kinase"/>
    <property type="match status" value="1"/>
</dbReference>
<keyword evidence="14" id="KW-0547">Nucleotide-binding</keyword>
<dbReference type="SMART" id="SM00304">
    <property type="entry name" value="HAMP"/>
    <property type="match status" value="1"/>
</dbReference>
<reference evidence="14" key="2">
    <citation type="submission" date="2022-05" db="EMBL/GenBank/DDBJ databases">
        <authorList>
            <person name="Kim J.-S."/>
            <person name="Lee K."/>
            <person name="Suh M."/>
            <person name="Eom M."/>
            <person name="Kim J.-S."/>
            <person name="Kim D.-S."/>
            <person name="Ko S.-H."/>
            <person name="Shin Y."/>
            <person name="Lee J.-S."/>
        </authorList>
    </citation>
    <scope>NUCLEOTIDE SEQUENCE</scope>
    <source>
        <strain evidence="14">N237</strain>
    </source>
</reference>
<dbReference type="Pfam" id="PF02518">
    <property type="entry name" value="HATPase_c"/>
    <property type="match status" value="1"/>
</dbReference>
<evidence type="ECO:0000259" key="12">
    <source>
        <dbReference type="PROSITE" id="PS50109"/>
    </source>
</evidence>
<feature type="domain" description="Histidine kinase" evidence="12">
    <location>
        <begin position="251"/>
        <end position="461"/>
    </location>
</feature>
<dbReference type="InterPro" id="IPR005467">
    <property type="entry name" value="His_kinase_dom"/>
</dbReference>
<dbReference type="Proteomes" id="UP001056336">
    <property type="component" value="Chromosome"/>
</dbReference>
<dbReference type="InterPro" id="IPR036097">
    <property type="entry name" value="HisK_dim/P_sf"/>
</dbReference>
<dbReference type="Gene3D" id="1.10.287.130">
    <property type="match status" value="1"/>
</dbReference>
<evidence type="ECO:0000313" key="15">
    <source>
        <dbReference type="Proteomes" id="UP001056336"/>
    </source>
</evidence>
<dbReference type="SUPFAM" id="SSF47384">
    <property type="entry name" value="Homodimeric domain of signal transducing histidine kinase"/>
    <property type="match status" value="1"/>
</dbReference>
<name>A0ABY4QZ71_9ACTN</name>
<keyword evidence="7" id="KW-0418">Kinase</keyword>
<protein>
    <recommendedName>
        <fullName evidence="3">histidine kinase</fullName>
        <ecNumber evidence="3">2.7.13.3</ecNumber>
    </recommendedName>
</protein>
<evidence type="ECO:0000256" key="6">
    <source>
        <dbReference type="ARBA" id="ARBA00022692"/>
    </source>
</evidence>
<dbReference type="Gene3D" id="6.10.340.10">
    <property type="match status" value="1"/>
</dbReference>
<organism evidence="14 15">
    <name type="scientific">Jatrophihabitans telluris</name>
    <dbReference type="NCBI Taxonomy" id="2038343"/>
    <lineage>
        <taxon>Bacteria</taxon>
        <taxon>Bacillati</taxon>
        <taxon>Actinomycetota</taxon>
        <taxon>Actinomycetes</taxon>
        <taxon>Jatrophihabitantales</taxon>
        <taxon>Jatrophihabitantaceae</taxon>
        <taxon>Jatrophihabitans</taxon>
    </lineage>
</organism>
<keyword evidence="15" id="KW-1185">Reference proteome</keyword>
<dbReference type="InterPro" id="IPR003661">
    <property type="entry name" value="HisK_dim/P_dom"/>
</dbReference>
<keyword evidence="14" id="KW-0067">ATP-binding</keyword>
<reference evidence="14" key="1">
    <citation type="journal article" date="2018" name="Int. J. Syst. Evol. Microbiol.">
        <title>Jatrophihabitans telluris sp. nov., isolated from sediment soil of lava forest wetlands and the emended description of the genus Jatrophihabitans.</title>
        <authorList>
            <person name="Lee K.C."/>
            <person name="Suh M.K."/>
            <person name="Eom M.K."/>
            <person name="Kim K.K."/>
            <person name="Kim J.S."/>
            <person name="Kim D.S."/>
            <person name="Ko S.H."/>
            <person name="Shin Y.K."/>
            <person name="Lee J.S."/>
        </authorList>
    </citation>
    <scope>NUCLEOTIDE SEQUENCE</scope>
    <source>
        <strain evidence="14">N237</strain>
    </source>
</reference>
<dbReference type="EC" id="2.7.13.3" evidence="3"/>
<evidence type="ECO:0000256" key="4">
    <source>
        <dbReference type="ARBA" id="ARBA00022553"/>
    </source>
</evidence>
<evidence type="ECO:0000256" key="3">
    <source>
        <dbReference type="ARBA" id="ARBA00012438"/>
    </source>
</evidence>
<evidence type="ECO:0000259" key="13">
    <source>
        <dbReference type="PROSITE" id="PS50885"/>
    </source>
</evidence>
<feature type="domain" description="HAMP" evidence="13">
    <location>
        <begin position="189"/>
        <end position="243"/>
    </location>
</feature>
<dbReference type="Pfam" id="PF00672">
    <property type="entry name" value="HAMP"/>
    <property type="match status" value="1"/>
</dbReference>
<evidence type="ECO:0000256" key="9">
    <source>
        <dbReference type="ARBA" id="ARBA00023012"/>
    </source>
</evidence>
<proteinExistence type="predicted"/>
<dbReference type="Gene3D" id="3.30.565.10">
    <property type="entry name" value="Histidine kinase-like ATPase, C-terminal domain"/>
    <property type="match status" value="1"/>
</dbReference>
<evidence type="ECO:0000256" key="7">
    <source>
        <dbReference type="ARBA" id="ARBA00022777"/>
    </source>
</evidence>
<dbReference type="InterPro" id="IPR003594">
    <property type="entry name" value="HATPase_dom"/>
</dbReference>
<gene>
    <name evidence="14" type="ORF">M6D93_01205</name>
</gene>
<dbReference type="PANTHER" id="PTHR45436:SF5">
    <property type="entry name" value="SENSOR HISTIDINE KINASE TRCS"/>
    <property type="match status" value="1"/>
</dbReference>
<comment type="catalytic activity">
    <reaction evidence="1">
        <text>ATP + protein L-histidine = ADP + protein N-phospho-L-histidine.</text>
        <dbReference type="EC" id="2.7.13.3"/>
    </reaction>
</comment>
<dbReference type="InterPro" id="IPR036890">
    <property type="entry name" value="HATPase_C_sf"/>
</dbReference>
<accession>A0ABY4QZ71</accession>
<dbReference type="Pfam" id="PF00512">
    <property type="entry name" value="HisKA"/>
    <property type="match status" value="1"/>
</dbReference>
<evidence type="ECO:0000256" key="10">
    <source>
        <dbReference type="ARBA" id="ARBA00023136"/>
    </source>
</evidence>
<feature type="transmembrane region" description="Helical" evidence="11">
    <location>
        <begin position="168"/>
        <end position="188"/>
    </location>
</feature>
<dbReference type="CDD" id="cd06225">
    <property type="entry name" value="HAMP"/>
    <property type="match status" value="1"/>
</dbReference>
<dbReference type="PANTHER" id="PTHR45436">
    <property type="entry name" value="SENSOR HISTIDINE KINASE YKOH"/>
    <property type="match status" value="1"/>
</dbReference>